<dbReference type="Pfam" id="PF02065">
    <property type="entry name" value="Melibiase"/>
    <property type="match status" value="1"/>
</dbReference>
<evidence type="ECO:0000256" key="3">
    <source>
        <dbReference type="ARBA" id="ARBA00022801"/>
    </source>
</evidence>
<accession>A0A077WG36</accession>
<organism evidence="5">
    <name type="scientific">Lichtheimia ramosa</name>
    <dbReference type="NCBI Taxonomy" id="688394"/>
    <lineage>
        <taxon>Eukaryota</taxon>
        <taxon>Fungi</taxon>
        <taxon>Fungi incertae sedis</taxon>
        <taxon>Mucoromycota</taxon>
        <taxon>Mucoromycotina</taxon>
        <taxon>Mucoromycetes</taxon>
        <taxon>Mucorales</taxon>
        <taxon>Lichtheimiaceae</taxon>
        <taxon>Lichtheimia</taxon>
    </lineage>
</organism>
<dbReference type="GO" id="GO:0004557">
    <property type="term" value="F:alpha-galactosidase activity"/>
    <property type="evidence" value="ECO:0007669"/>
    <property type="project" value="UniProtKB-EC"/>
</dbReference>
<dbReference type="Gene3D" id="3.20.20.70">
    <property type="entry name" value="Aldolase class I"/>
    <property type="match status" value="1"/>
</dbReference>
<dbReference type="InterPro" id="IPR002252">
    <property type="entry name" value="Glyco_hydro_36"/>
</dbReference>
<dbReference type="InterPro" id="IPR013785">
    <property type="entry name" value="Aldolase_TIM"/>
</dbReference>
<evidence type="ECO:0000256" key="1">
    <source>
        <dbReference type="ARBA" id="ARBA00001255"/>
    </source>
</evidence>
<name>A0A077WG36_9FUNG</name>
<reference evidence="5" key="1">
    <citation type="journal article" date="2014" name="Genome Announc.">
        <title>De novo whole-genome sequence and genome annotation of Lichtheimia ramosa.</title>
        <authorList>
            <person name="Linde J."/>
            <person name="Schwartze V."/>
            <person name="Binder U."/>
            <person name="Lass-Florl C."/>
            <person name="Voigt K."/>
            <person name="Horn F."/>
        </authorList>
    </citation>
    <scope>NUCLEOTIDE SEQUENCE</scope>
    <source>
        <strain evidence="5">JMRC FSU:6197</strain>
    </source>
</reference>
<dbReference type="PANTHER" id="PTHR43053">
    <property type="entry name" value="GLYCOSIDASE FAMILY 31"/>
    <property type="match status" value="1"/>
</dbReference>
<dbReference type="PANTHER" id="PTHR43053:SF3">
    <property type="entry name" value="ALPHA-GALACTOSIDASE C-RELATED"/>
    <property type="match status" value="1"/>
</dbReference>
<evidence type="ECO:0000256" key="2">
    <source>
        <dbReference type="ARBA" id="ARBA00012755"/>
    </source>
</evidence>
<dbReference type="SUPFAM" id="SSF51445">
    <property type="entry name" value="(Trans)glycosidases"/>
    <property type="match status" value="1"/>
</dbReference>
<dbReference type="AlphaFoldDB" id="A0A077WG36"/>
<dbReference type="OrthoDB" id="5795902at2759"/>
<protein>
    <recommendedName>
        <fullName evidence="2">alpha-galactosidase</fullName>
        <ecNumber evidence="2">3.2.1.22</ecNumber>
    </recommendedName>
</protein>
<evidence type="ECO:0000256" key="4">
    <source>
        <dbReference type="ARBA" id="ARBA00023295"/>
    </source>
</evidence>
<keyword evidence="4" id="KW-0326">Glycosidase</keyword>
<dbReference type="EMBL" id="LK023318">
    <property type="protein sequence ID" value="CDS06124.1"/>
    <property type="molecule type" value="Genomic_DNA"/>
</dbReference>
<dbReference type="InterPro" id="IPR017853">
    <property type="entry name" value="GH"/>
</dbReference>
<sequence length="759" mass="85520">MPLDLASFESAAARVDLSYKLRNSGDPVVELKQVVLRLDQPFSHRDLTISTTIQHHDGKPLPSGRLLNISITALKPIELVHFEAKYLLDLKGQRMLANGFQSWSQAREYEAHDRIPAIRSSVAYWTQYNLQGDYDFFPHSGEKGHIHSSSYTHFRDVQNNVRFFGSLSEHLGYTYFKADFNQNTLGIYKDILGKHIDANQSIELVRVLLAEGKDAERSLWDLYATFFPDRRALHGDMHHLRHVNGWTSWYNYYGDVSESIVLENLEALQKHQYPINIFQIDDGFQTAIGDWLSINDKFPNGLKSVASKINAAGFTPGLWLAPYAVAFTSKLAADHPDWLIQDPTTGKPIVAGPNWGGFYGLDMYHPEARAYLKQVFDTVLREWGFGMVKLDFLFAAAMIPRLGRSRGEIMWDAMQFVRDLAGPDKLVLGCGVPLACAWRNADYCRIGSDVAPWWEDSKLKYLHVRERVSTANSLRSTLSRWPMSDRMFGNDPDVMILRDNKNKLNLEERYTLCVLNNILGALVFSSDNVNEYGEDEHLLYKATFPKVIALVDRVIEFQPGVFTIQFKANDLNGVAREYTTIANLSRDDKTVYLPPSSNTTHLLFAADNEIHTSRFGTNGSSSSLSSWREKSIPLFYHPSSTINIKSHETKTFMHIPPPQSSGVLFLGSTSHIVPGAEIEHLSCKDDSSVDIRFHKQNTRKHTVYLAMGDYLFGAKTPAAPVPSCTVNGQKPKFEMIQVMGSGEGRPPSKVLVAVVSDNA</sequence>
<dbReference type="EC" id="3.2.1.22" evidence="2"/>
<evidence type="ECO:0000313" key="5">
    <source>
        <dbReference type="EMBL" id="CDS06124.1"/>
    </source>
</evidence>
<comment type="catalytic activity">
    <reaction evidence="1">
        <text>Hydrolysis of terminal, non-reducing alpha-D-galactose residues in alpha-D-galactosides, including galactose oligosaccharides, galactomannans and galactolipids.</text>
        <dbReference type="EC" id="3.2.1.22"/>
    </reaction>
</comment>
<dbReference type="CDD" id="cd14791">
    <property type="entry name" value="GH36"/>
    <property type="match status" value="1"/>
</dbReference>
<dbReference type="GO" id="GO:0016052">
    <property type="term" value="P:carbohydrate catabolic process"/>
    <property type="evidence" value="ECO:0007669"/>
    <property type="project" value="InterPro"/>
</dbReference>
<keyword evidence="3" id="KW-0378">Hydrolase</keyword>
<dbReference type="InterPro" id="IPR050985">
    <property type="entry name" value="Alpha-glycosidase_related"/>
</dbReference>
<proteinExistence type="predicted"/>
<gene>
    <name evidence="5" type="ORF">LRAMOSA08652</name>
</gene>